<dbReference type="SUPFAM" id="SSF161098">
    <property type="entry name" value="MetI-like"/>
    <property type="match status" value="1"/>
</dbReference>
<keyword evidence="6 7" id="KW-0472">Membrane</keyword>
<dbReference type="GO" id="GO:0005886">
    <property type="term" value="C:plasma membrane"/>
    <property type="evidence" value="ECO:0007669"/>
    <property type="project" value="UniProtKB-SubCell"/>
</dbReference>
<feature type="transmembrane region" description="Helical" evidence="7">
    <location>
        <begin position="137"/>
        <end position="155"/>
    </location>
</feature>
<name>A0A3R9QRG8_9CREN</name>
<keyword evidence="2 7" id="KW-0813">Transport</keyword>
<evidence type="ECO:0000256" key="5">
    <source>
        <dbReference type="ARBA" id="ARBA00022989"/>
    </source>
</evidence>
<evidence type="ECO:0000256" key="7">
    <source>
        <dbReference type="RuleBase" id="RU363032"/>
    </source>
</evidence>
<evidence type="ECO:0000256" key="2">
    <source>
        <dbReference type="ARBA" id="ARBA00022448"/>
    </source>
</evidence>
<evidence type="ECO:0000256" key="4">
    <source>
        <dbReference type="ARBA" id="ARBA00022692"/>
    </source>
</evidence>
<comment type="subcellular location">
    <subcellularLocation>
        <location evidence="1 7">Cell membrane</location>
        <topology evidence="1 7">Multi-pass membrane protein</topology>
    </subcellularLocation>
</comment>
<dbReference type="InterPro" id="IPR035906">
    <property type="entry name" value="MetI-like_sf"/>
</dbReference>
<comment type="similarity">
    <text evidence="7">Belongs to the binding-protein-dependent transport system permease family.</text>
</comment>
<gene>
    <name evidence="9" type="ORF">D9Q81_07075</name>
</gene>
<evidence type="ECO:0000259" key="8">
    <source>
        <dbReference type="PROSITE" id="PS50928"/>
    </source>
</evidence>
<dbReference type="InterPro" id="IPR050366">
    <property type="entry name" value="BP-dependent_transpt_permease"/>
</dbReference>
<keyword evidence="5 7" id="KW-1133">Transmembrane helix</keyword>
<evidence type="ECO:0000256" key="1">
    <source>
        <dbReference type="ARBA" id="ARBA00004651"/>
    </source>
</evidence>
<keyword evidence="3" id="KW-1003">Cell membrane</keyword>
<keyword evidence="4 7" id="KW-0812">Transmembrane</keyword>
<feature type="transmembrane region" description="Helical" evidence="7">
    <location>
        <begin position="12"/>
        <end position="35"/>
    </location>
</feature>
<accession>A0A3R9QRG8</accession>
<organism evidence="9 10">
    <name type="scientific">Candidatus Korarchaeum cryptofilum</name>
    <dbReference type="NCBI Taxonomy" id="498846"/>
    <lineage>
        <taxon>Archaea</taxon>
        <taxon>Thermoproteota</taxon>
        <taxon>Candidatus Korarchaeia</taxon>
        <taxon>Candidatus Korarchaeales</taxon>
        <taxon>Candidatus Korarchaeaceae</taxon>
        <taxon>Candidatus Korarchaeum</taxon>
    </lineage>
</organism>
<dbReference type="AlphaFoldDB" id="A0A3R9QRG8"/>
<dbReference type="Pfam" id="PF00528">
    <property type="entry name" value="BPD_transp_1"/>
    <property type="match status" value="1"/>
</dbReference>
<comment type="caution">
    <text evidence="9">The sequence shown here is derived from an EMBL/GenBank/DDBJ whole genome shotgun (WGS) entry which is preliminary data.</text>
</comment>
<feature type="transmembrane region" description="Helical" evidence="7">
    <location>
        <begin position="236"/>
        <end position="262"/>
    </location>
</feature>
<dbReference type="Gene3D" id="1.10.3720.10">
    <property type="entry name" value="MetI-like"/>
    <property type="match status" value="1"/>
</dbReference>
<evidence type="ECO:0000313" key="10">
    <source>
        <dbReference type="Proteomes" id="UP000278149"/>
    </source>
</evidence>
<dbReference type="PANTHER" id="PTHR43386:SF1">
    <property type="entry name" value="D,D-DIPEPTIDE TRANSPORT SYSTEM PERMEASE PROTEIN DDPC-RELATED"/>
    <property type="match status" value="1"/>
</dbReference>
<dbReference type="CDD" id="cd06261">
    <property type="entry name" value="TM_PBP2"/>
    <property type="match status" value="1"/>
</dbReference>
<evidence type="ECO:0000256" key="6">
    <source>
        <dbReference type="ARBA" id="ARBA00023136"/>
    </source>
</evidence>
<dbReference type="InterPro" id="IPR000515">
    <property type="entry name" value="MetI-like"/>
</dbReference>
<dbReference type="PROSITE" id="PS50928">
    <property type="entry name" value="ABC_TM1"/>
    <property type="match status" value="1"/>
</dbReference>
<feature type="domain" description="ABC transmembrane type-1" evidence="8">
    <location>
        <begin position="73"/>
        <end position="263"/>
    </location>
</feature>
<dbReference type="GO" id="GO:0055085">
    <property type="term" value="P:transmembrane transport"/>
    <property type="evidence" value="ECO:0007669"/>
    <property type="project" value="InterPro"/>
</dbReference>
<feature type="transmembrane region" description="Helical" evidence="7">
    <location>
        <begin position="76"/>
        <end position="97"/>
    </location>
</feature>
<dbReference type="Proteomes" id="UP000278149">
    <property type="component" value="Unassembled WGS sequence"/>
</dbReference>
<reference evidence="9 10" key="1">
    <citation type="submission" date="2018-10" db="EMBL/GenBank/DDBJ databases">
        <title>Co-occurring genomic capacity for anaerobic methane metabolism and dissimilatory sulfite reduction discovered in the Korarchaeota.</title>
        <authorList>
            <person name="Mckay L.J."/>
            <person name="Dlakic M."/>
            <person name="Fields M.W."/>
            <person name="Delmont T.O."/>
            <person name="Eren A.M."/>
            <person name="Jay Z.J."/>
            <person name="Klingelsmith K.B."/>
            <person name="Rusch D.B."/>
            <person name="Inskeep W.P."/>
        </authorList>
    </citation>
    <scope>NUCLEOTIDE SEQUENCE [LARGE SCALE GENOMIC DNA]</scope>
    <source>
        <strain evidence="9 10">WS</strain>
    </source>
</reference>
<evidence type="ECO:0000313" key="9">
    <source>
        <dbReference type="EMBL" id="RSN68037.1"/>
    </source>
</evidence>
<sequence length="274" mass="29440">MEVIVLSIRGNLFLISGIVIVASIIIISILADYIAPFSYDEVAGPPLSPPNGVNLMGTDNLGYDVWSRIVYGSRSVLFVVFASIILSAVIGIPLGLLSGYISGKLDKALSFIMDSIYAFPSLVLAITLAVVLGPSPVNAAIAIAIVYVPTYFRMVRGQVLSVKTEPFIEVNRALGLPLARMLFRHILPHVAPTIMVVFSLSSTDAVLTEAALSFLGLSVQPPTPDWGYELYKGKGFILSGAWWMVFFPGLMITLLAMGFALISEGLSKGEREAI</sequence>
<proteinExistence type="inferred from homology"/>
<dbReference type="PANTHER" id="PTHR43386">
    <property type="entry name" value="OLIGOPEPTIDE TRANSPORT SYSTEM PERMEASE PROTEIN APPC"/>
    <property type="match status" value="1"/>
</dbReference>
<protein>
    <submittedName>
        <fullName evidence="9">ABC transporter permease</fullName>
    </submittedName>
</protein>
<feature type="transmembrane region" description="Helical" evidence="7">
    <location>
        <begin position="190"/>
        <end position="216"/>
    </location>
</feature>
<feature type="transmembrane region" description="Helical" evidence="7">
    <location>
        <begin position="109"/>
        <end position="131"/>
    </location>
</feature>
<dbReference type="EMBL" id="RCOR01000037">
    <property type="protein sequence ID" value="RSN68037.1"/>
    <property type="molecule type" value="Genomic_DNA"/>
</dbReference>
<evidence type="ECO:0000256" key="3">
    <source>
        <dbReference type="ARBA" id="ARBA00022475"/>
    </source>
</evidence>